<feature type="domain" description="FDX-ACB" evidence="10">
    <location>
        <begin position="560"/>
        <end position="650"/>
    </location>
</feature>
<dbReference type="GO" id="GO:0003723">
    <property type="term" value="F:RNA binding"/>
    <property type="evidence" value="ECO:0007669"/>
    <property type="project" value="InterPro"/>
</dbReference>
<dbReference type="Gene3D" id="3.30.930.10">
    <property type="entry name" value="Bira Bifunctional Protein, Domain 2"/>
    <property type="match status" value="1"/>
</dbReference>
<evidence type="ECO:0000256" key="9">
    <source>
        <dbReference type="ARBA" id="ARBA00023146"/>
    </source>
</evidence>
<dbReference type="AlphaFoldDB" id="A0A1Z1MCD3"/>
<dbReference type="Gene3D" id="3.30.70.380">
    <property type="entry name" value="Ferrodoxin-fold anticodon-binding domain"/>
    <property type="match status" value="1"/>
</dbReference>
<dbReference type="InterPro" id="IPR005147">
    <property type="entry name" value="tRNA_synthase_B5-dom"/>
</dbReference>
<dbReference type="EC" id="6.1.1.20" evidence="2"/>
<name>A0A1Z1MCD3_9FLOR</name>
<keyword evidence="6" id="KW-0067">ATP-binding</keyword>
<evidence type="ECO:0000256" key="5">
    <source>
        <dbReference type="ARBA" id="ARBA00022741"/>
    </source>
</evidence>
<evidence type="ECO:0000256" key="4">
    <source>
        <dbReference type="ARBA" id="ARBA00022723"/>
    </source>
</evidence>
<dbReference type="SMART" id="SM00896">
    <property type="entry name" value="FDX-ACB"/>
    <property type="match status" value="1"/>
</dbReference>
<dbReference type="PANTHER" id="PTHR10947:SF0">
    <property type="entry name" value="PHENYLALANINE--TRNA LIGASE BETA SUBUNIT"/>
    <property type="match status" value="1"/>
</dbReference>
<comment type="cofactor">
    <cofactor evidence="1">
        <name>Mg(2+)</name>
        <dbReference type="ChEBI" id="CHEBI:18420"/>
    </cofactor>
</comment>
<dbReference type="InterPro" id="IPR045864">
    <property type="entry name" value="aa-tRNA-synth_II/BPL/LPL"/>
</dbReference>
<dbReference type="PROSITE" id="PS51483">
    <property type="entry name" value="B5"/>
    <property type="match status" value="1"/>
</dbReference>
<evidence type="ECO:0000256" key="2">
    <source>
        <dbReference type="ARBA" id="ARBA00012814"/>
    </source>
</evidence>
<dbReference type="GO" id="GO:0000287">
    <property type="term" value="F:magnesium ion binding"/>
    <property type="evidence" value="ECO:0007669"/>
    <property type="project" value="InterPro"/>
</dbReference>
<dbReference type="Pfam" id="PF17759">
    <property type="entry name" value="tRNA_synthFbeta"/>
    <property type="match status" value="1"/>
</dbReference>
<keyword evidence="12" id="KW-0150">Chloroplast</keyword>
<reference evidence="12" key="1">
    <citation type="journal article" date="2017" name="J. Phycol.">
        <title>Analysis of chloroplast genomes and a supermatrix inform reclassification of the Rhodomelaceae (Rhodophyta).</title>
        <authorList>
            <person name="Diaz-Tapia P."/>
            <person name="Maggs C.A."/>
            <person name="West J.A."/>
            <person name="Verbruggen H."/>
        </authorList>
    </citation>
    <scope>NUCLEOTIDE SEQUENCE</scope>
    <source>
        <strain evidence="12">PD547</strain>
    </source>
</reference>
<sequence length="650" mass="77675">MKFSWQLTNSFLELPNTNFQKVLNKLILSGIEIDRIDETLNDKILDLSITTNRKEINSALSLAREISIITNNEIKINPIVFHIDTEQVNTNYENLDYVRIQIIHENLNQKTPKWILEYLKIYGEDYKNNLKNIQQYIYLKWGITFKIVNTNTLNKFILENNDKMHSRLNKEVIEKNRTKKQNRKIKLLIFTTKQKIKKQNKKNYDVDEFYENYYTDSINIIKESMRCTIGKHYEAYKKFTPKYNQILVEQQTLNKWLGNTQKKTNKFLEVKETKTILEKLKFFPKYIKNRKIFAVDTPEYRKHDIKNKIDVIEEIGRIYEFQNFYNKYQYIKKTGKKSNRFMKVIEIRNMLRSLGLNEVINSSLTNNSLKNNKIITIHNPINEEHKNLRSNIISGLINNYIHNLKYTERNLLIFEIGKTFQKDEQKNKCIEEKSLGGLIYNPNYHKSNWEKKPTSISIFHIKGILELFLEKINAKVYFDELKKNKINNSMHHILKKNKIIGIYSQNSQEIIGILGELNDQLIKTYQSTNEKIFLFEIQLDKLINTTYIKKHLNYNKKAYSEYPSITRDISISIKKYEQAEEIKNKIKSINEEIIETIEIFNEYKSIKPQNNQRKRFIGIRIKYRSLYKTLNAKDIKKIDEELNNIIKNIN</sequence>
<dbReference type="InterPro" id="IPR045060">
    <property type="entry name" value="Phe-tRNA-ligase_IIc_bsu"/>
</dbReference>
<feature type="domain" description="B5" evidence="11">
    <location>
        <begin position="241"/>
        <end position="326"/>
    </location>
</feature>
<dbReference type="GeneID" id="33356778"/>
<gene>
    <name evidence="12" type="primary">syfB</name>
</gene>
<dbReference type="PROSITE" id="PS51447">
    <property type="entry name" value="FDX_ACB"/>
    <property type="match status" value="1"/>
</dbReference>
<dbReference type="EMBL" id="MF101427">
    <property type="protein sequence ID" value="ARW63414.1"/>
    <property type="molecule type" value="Genomic_DNA"/>
</dbReference>
<dbReference type="Gene3D" id="3.30.56.10">
    <property type="match status" value="2"/>
</dbReference>
<keyword evidence="3 12" id="KW-0436">Ligase</keyword>
<keyword evidence="12" id="KW-0934">Plastid</keyword>
<dbReference type="SUPFAM" id="SSF55681">
    <property type="entry name" value="Class II aaRS and biotin synthetases"/>
    <property type="match status" value="1"/>
</dbReference>
<evidence type="ECO:0000256" key="6">
    <source>
        <dbReference type="ARBA" id="ARBA00022840"/>
    </source>
</evidence>
<dbReference type="GO" id="GO:0009328">
    <property type="term" value="C:phenylalanine-tRNA ligase complex"/>
    <property type="evidence" value="ECO:0007669"/>
    <property type="project" value="TreeGrafter"/>
</dbReference>
<dbReference type="InterPro" id="IPR009061">
    <property type="entry name" value="DNA-bd_dom_put_sf"/>
</dbReference>
<dbReference type="InterPro" id="IPR036690">
    <property type="entry name" value="Fdx_antiC-bd_sf"/>
</dbReference>
<dbReference type="SUPFAM" id="SSF46955">
    <property type="entry name" value="Putative DNA-binding domain"/>
    <property type="match status" value="2"/>
</dbReference>
<dbReference type="InterPro" id="IPR041616">
    <property type="entry name" value="PheRS_beta_core"/>
</dbReference>
<keyword evidence="8" id="KW-0648">Protein biosynthesis</keyword>
<dbReference type="InterPro" id="IPR005121">
    <property type="entry name" value="Fdx_antiC-bd"/>
</dbReference>
<evidence type="ECO:0000313" key="12">
    <source>
        <dbReference type="EMBL" id="ARW63414.1"/>
    </source>
</evidence>
<evidence type="ECO:0000259" key="11">
    <source>
        <dbReference type="PROSITE" id="PS51483"/>
    </source>
</evidence>
<dbReference type="GO" id="GO:0006432">
    <property type="term" value="P:phenylalanyl-tRNA aminoacylation"/>
    <property type="evidence" value="ECO:0007669"/>
    <property type="project" value="InterPro"/>
</dbReference>
<evidence type="ECO:0000256" key="3">
    <source>
        <dbReference type="ARBA" id="ARBA00022598"/>
    </source>
</evidence>
<dbReference type="GO" id="GO:0005524">
    <property type="term" value="F:ATP binding"/>
    <property type="evidence" value="ECO:0007669"/>
    <property type="project" value="UniProtKB-KW"/>
</dbReference>
<keyword evidence="7" id="KW-0460">Magnesium</keyword>
<dbReference type="RefSeq" id="YP_009394852.1">
    <property type="nucleotide sequence ID" value="NC_035274.1"/>
</dbReference>
<dbReference type="Pfam" id="PF03147">
    <property type="entry name" value="FDX-ACB"/>
    <property type="match status" value="1"/>
</dbReference>
<accession>A0A1Z1MCD3</accession>
<proteinExistence type="predicted"/>
<evidence type="ECO:0000256" key="1">
    <source>
        <dbReference type="ARBA" id="ARBA00001946"/>
    </source>
</evidence>
<keyword evidence="4" id="KW-0479">Metal-binding</keyword>
<organism evidence="12">
    <name type="scientific">Polysiphonia elongata</name>
    <dbReference type="NCBI Taxonomy" id="159753"/>
    <lineage>
        <taxon>Eukaryota</taxon>
        <taxon>Rhodophyta</taxon>
        <taxon>Florideophyceae</taxon>
        <taxon>Rhodymeniophycidae</taxon>
        <taxon>Ceramiales</taxon>
        <taxon>Rhodomelaceae</taxon>
        <taxon>Polysiphonioideae</taxon>
        <taxon>Polysiphonia</taxon>
    </lineage>
</organism>
<protein>
    <recommendedName>
        <fullName evidence="2">phenylalanine--tRNA ligase</fullName>
        <ecNumber evidence="2">6.1.1.20</ecNumber>
    </recommendedName>
</protein>
<dbReference type="SMART" id="SM00874">
    <property type="entry name" value="B5"/>
    <property type="match status" value="1"/>
</dbReference>
<evidence type="ECO:0000259" key="10">
    <source>
        <dbReference type="PROSITE" id="PS51447"/>
    </source>
</evidence>
<dbReference type="Pfam" id="PF03484">
    <property type="entry name" value="B5"/>
    <property type="match status" value="1"/>
</dbReference>
<dbReference type="SUPFAM" id="SSF54991">
    <property type="entry name" value="Anticodon-binding domain of PheRS"/>
    <property type="match status" value="1"/>
</dbReference>
<dbReference type="PANTHER" id="PTHR10947">
    <property type="entry name" value="PHENYLALANYL-TRNA SYNTHETASE BETA CHAIN AND LEUCINE-RICH REPEAT-CONTAINING PROTEIN 47"/>
    <property type="match status" value="1"/>
</dbReference>
<evidence type="ECO:0000256" key="8">
    <source>
        <dbReference type="ARBA" id="ARBA00022917"/>
    </source>
</evidence>
<evidence type="ECO:0000256" key="7">
    <source>
        <dbReference type="ARBA" id="ARBA00022842"/>
    </source>
</evidence>
<keyword evidence="5" id="KW-0547">Nucleotide-binding</keyword>
<dbReference type="GO" id="GO:0004826">
    <property type="term" value="F:phenylalanine-tRNA ligase activity"/>
    <property type="evidence" value="ECO:0007669"/>
    <property type="project" value="UniProtKB-EC"/>
</dbReference>
<keyword evidence="9" id="KW-0030">Aminoacyl-tRNA synthetase</keyword>
<geneLocation type="chloroplast" evidence="12"/>